<gene>
    <name evidence="4" type="ORF">LUZ61_002929</name>
</gene>
<evidence type="ECO:0000256" key="1">
    <source>
        <dbReference type="SAM" id="MobiDB-lite"/>
    </source>
</evidence>
<proteinExistence type="predicted"/>
<keyword evidence="2" id="KW-1133">Transmembrane helix</keyword>
<dbReference type="InterPro" id="IPR026961">
    <property type="entry name" value="PGG_dom"/>
</dbReference>
<feature type="transmembrane region" description="Helical" evidence="2">
    <location>
        <begin position="192"/>
        <end position="211"/>
    </location>
</feature>
<dbReference type="GO" id="GO:0016020">
    <property type="term" value="C:membrane"/>
    <property type="evidence" value="ECO:0007669"/>
    <property type="project" value="TreeGrafter"/>
</dbReference>
<name>A0AAD5ZK99_9POAL</name>
<feature type="domain" description="PGG" evidence="3">
    <location>
        <begin position="76"/>
        <end position="190"/>
    </location>
</feature>
<dbReference type="AlphaFoldDB" id="A0AAD5ZK99"/>
<keyword evidence="2" id="KW-0472">Membrane</keyword>
<dbReference type="PANTHER" id="PTHR24177">
    <property type="entry name" value="CASKIN"/>
    <property type="match status" value="1"/>
</dbReference>
<dbReference type="Proteomes" id="UP001210211">
    <property type="component" value="Unassembled WGS sequence"/>
</dbReference>
<feature type="compositionally biased region" description="Polar residues" evidence="1">
    <location>
        <begin position="12"/>
        <end position="32"/>
    </location>
</feature>
<keyword evidence="2" id="KW-0812">Transmembrane</keyword>
<dbReference type="PANTHER" id="PTHR24177:SF432">
    <property type="entry name" value="OS06G0286146 PROTEIN"/>
    <property type="match status" value="1"/>
</dbReference>
<organism evidence="4 5">
    <name type="scientific">Rhynchospora tenuis</name>
    <dbReference type="NCBI Taxonomy" id="198213"/>
    <lineage>
        <taxon>Eukaryota</taxon>
        <taxon>Viridiplantae</taxon>
        <taxon>Streptophyta</taxon>
        <taxon>Embryophyta</taxon>
        <taxon>Tracheophyta</taxon>
        <taxon>Spermatophyta</taxon>
        <taxon>Magnoliopsida</taxon>
        <taxon>Liliopsida</taxon>
        <taxon>Poales</taxon>
        <taxon>Cyperaceae</taxon>
        <taxon>Cyperoideae</taxon>
        <taxon>Rhynchosporeae</taxon>
        <taxon>Rhynchospora</taxon>
    </lineage>
</organism>
<evidence type="ECO:0000313" key="5">
    <source>
        <dbReference type="Proteomes" id="UP001210211"/>
    </source>
</evidence>
<evidence type="ECO:0000256" key="2">
    <source>
        <dbReference type="SAM" id="Phobius"/>
    </source>
</evidence>
<dbReference type="Pfam" id="PF13962">
    <property type="entry name" value="PGG"/>
    <property type="match status" value="1"/>
</dbReference>
<accession>A0AAD5ZK99</accession>
<feature type="transmembrane region" description="Helical" evidence="2">
    <location>
        <begin position="136"/>
        <end position="155"/>
    </location>
</feature>
<reference evidence="4 5" key="1">
    <citation type="journal article" date="2022" name="Cell">
        <title>Repeat-based holocentromeres influence genome architecture and karyotype evolution.</title>
        <authorList>
            <person name="Hofstatter P.G."/>
            <person name="Thangavel G."/>
            <person name="Lux T."/>
            <person name="Neumann P."/>
            <person name="Vondrak T."/>
            <person name="Novak P."/>
            <person name="Zhang M."/>
            <person name="Costa L."/>
            <person name="Castellani M."/>
            <person name="Scott A."/>
            <person name="Toegelov H."/>
            <person name="Fuchs J."/>
            <person name="Mata-Sucre Y."/>
            <person name="Dias Y."/>
            <person name="Vanzela A.L.L."/>
            <person name="Huettel B."/>
            <person name="Almeida C.C.S."/>
            <person name="Simkova H."/>
            <person name="Souza G."/>
            <person name="Pedrosa-Harand A."/>
            <person name="Macas J."/>
            <person name="Mayer K.F.X."/>
            <person name="Houben A."/>
            <person name="Marques A."/>
        </authorList>
    </citation>
    <scope>NUCLEOTIDE SEQUENCE [LARGE SCALE GENOMIC DNA]</scope>
    <source>
        <strain evidence="4">RhyTen1mFocal</strain>
    </source>
</reference>
<evidence type="ECO:0000313" key="4">
    <source>
        <dbReference type="EMBL" id="KAJ3699224.1"/>
    </source>
</evidence>
<protein>
    <recommendedName>
        <fullName evidence="3">PGG domain-containing protein</fullName>
    </recommendedName>
</protein>
<feature type="region of interest" description="Disordered" evidence="1">
    <location>
        <begin position="1"/>
        <end position="60"/>
    </location>
</feature>
<dbReference type="EMBL" id="JAMRDG010000001">
    <property type="protein sequence ID" value="KAJ3699224.1"/>
    <property type="molecule type" value="Genomic_DNA"/>
</dbReference>
<feature type="transmembrane region" description="Helical" evidence="2">
    <location>
        <begin position="167"/>
        <end position="186"/>
    </location>
</feature>
<evidence type="ECO:0000259" key="3">
    <source>
        <dbReference type="Pfam" id="PF13962"/>
    </source>
</evidence>
<feature type="transmembrane region" description="Helical" evidence="2">
    <location>
        <begin position="81"/>
        <end position="100"/>
    </location>
</feature>
<keyword evidence="5" id="KW-1185">Reference proteome</keyword>
<sequence length="270" mass="30226">MSQEITEVPPVGNNNGSIELQLIPSPTTTVESLSPPEEYPTTIEPKPSPAATKETQKRKRGFRIRRIRQNKKNEKDWFHKMRGWIMIVGVQVAAVTYASGLSPPGGSWQDDKVGPDGHIAGHAILHDKSKSRYTTFYYANATAFMASLVIIVLIMNEKFYLKRPKVIALNFSMVLGLMSLMLAYAAGSARRITTSIYVIVLAVGILVFVFLSSHFLKHVGLWITNCCPFMGQLCPKCMRTLTGKKGKHNHLKKEEEDDRHVQDRTLAVDV</sequence>
<comment type="caution">
    <text evidence="4">The sequence shown here is derived from an EMBL/GenBank/DDBJ whole genome shotgun (WGS) entry which is preliminary data.</text>
</comment>